<name>A0A0F9SGU6_9ZZZZ</name>
<reference evidence="1" key="1">
    <citation type="journal article" date="2015" name="Nature">
        <title>Complex archaea that bridge the gap between prokaryotes and eukaryotes.</title>
        <authorList>
            <person name="Spang A."/>
            <person name="Saw J.H."/>
            <person name="Jorgensen S.L."/>
            <person name="Zaremba-Niedzwiedzka K."/>
            <person name="Martijn J."/>
            <person name="Lind A.E."/>
            <person name="van Eijk R."/>
            <person name="Schleper C."/>
            <person name="Guy L."/>
            <person name="Ettema T.J."/>
        </authorList>
    </citation>
    <scope>NUCLEOTIDE SEQUENCE</scope>
</reference>
<evidence type="ECO:0000313" key="1">
    <source>
        <dbReference type="EMBL" id="KKN28598.1"/>
    </source>
</evidence>
<proteinExistence type="predicted"/>
<organism evidence="1">
    <name type="scientific">marine sediment metagenome</name>
    <dbReference type="NCBI Taxonomy" id="412755"/>
    <lineage>
        <taxon>unclassified sequences</taxon>
        <taxon>metagenomes</taxon>
        <taxon>ecological metagenomes</taxon>
    </lineage>
</organism>
<sequence>MEKETNSNELVDMLGEDIEKHGKFTEDGLELKSVDGKTTKLYFKNLTKHILEQEKVRDIHKAIISKLKRFCDIKEEYYSIIALWIIGTYIHDEFETYPYLFFNAMRGSGKTRILKLIASMSKNGELLGSLSDAVLFRTAKGKTMCIDEFERVGSQENQSLRELLNAAYKKGQKIQRMKKVKENYVVEEFDVYTSICMANIWGMDEVLGDRCITIILEKSDNLAIIKQVENFGKDEEIKKIVRDLSQLECRWCMNEGKKNWERDWNSYIFEKYSPKDLDLHTLHTLPTPTSLTTPLSDLSYLFTVIDDTNISGRELELSMPFFIMASSMGILDETVSALKKIVDDKKAEYLIESKDIQIFDFVSQQNQVSNYISLNKLNSQFRDFIGVGEKEDNWINPRWFSRALKRLVLIEKKIRRSGGTHVILDIQKAQEKMKMFK</sequence>
<dbReference type="AlphaFoldDB" id="A0A0F9SGU6"/>
<comment type="caution">
    <text evidence="1">The sequence shown here is derived from an EMBL/GenBank/DDBJ whole genome shotgun (WGS) entry which is preliminary data.</text>
</comment>
<evidence type="ECO:0008006" key="2">
    <source>
        <dbReference type="Google" id="ProtNLM"/>
    </source>
</evidence>
<protein>
    <recommendedName>
        <fullName evidence="2">DUF3631 domain-containing protein</fullName>
    </recommendedName>
</protein>
<gene>
    <name evidence="1" type="ORF">LCGC14_0852430</name>
</gene>
<accession>A0A0F9SGU6</accession>
<dbReference type="EMBL" id="LAZR01002548">
    <property type="protein sequence ID" value="KKN28598.1"/>
    <property type="molecule type" value="Genomic_DNA"/>
</dbReference>